<feature type="domain" description="SH3" evidence="4">
    <location>
        <begin position="627"/>
        <end position="686"/>
    </location>
</feature>
<evidence type="ECO:0000313" key="6">
    <source>
        <dbReference type="Proteomes" id="UP000694545"/>
    </source>
</evidence>
<name>A0A8D2KU08_VARKO</name>
<proteinExistence type="predicted"/>
<dbReference type="SUPFAM" id="SSF50044">
    <property type="entry name" value="SH3-domain"/>
    <property type="match status" value="4"/>
</dbReference>
<dbReference type="PANTHER" id="PTHR14167:SF116">
    <property type="entry name" value="CAP, ISOFORM AC"/>
    <property type="match status" value="1"/>
</dbReference>
<feature type="region of interest" description="Disordered" evidence="3">
    <location>
        <begin position="245"/>
        <end position="347"/>
    </location>
</feature>
<dbReference type="InterPro" id="IPR050384">
    <property type="entry name" value="Endophilin_SH3RF"/>
</dbReference>
<organism evidence="5 6">
    <name type="scientific">Varanus komodoensis</name>
    <name type="common">Komodo dragon</name>
    <dbReference type="NCBI Taxonomy" id="61221"/>
    <lineage>
        <taxon>Eukaryota</taxon>
        <taxon>Metazoa</taxon>
        <taxon>Chordata</taxon>
        <taxon>Craniata</taxon>
        <taxon>Vertebrata</taxon>
        <taxon>Euteleostomi</taxon>
        <taxon>Lepidosauria</taxon>
        <taxon>Squamata</taxon>
        <taxon>Bifurcata</taxon>
        <taxon>Unidentata</taxon>
        <taxon>Episquamata</taxon>
        <taxon>Toxicofera</taxon>
        <taxon>Anguimorpha</taxon>
        <taxon>Paleoanguimorpha</taxon>
        <taxon>Varanoidea</taxon>
        <taxon>Varanidae</taxon>
        <taxon>Varanus</taxon>
    </lineage>
</organism>
<evidence type="ECO:0000256" key="1">
    <source>
        <dbReference type="ARBA" id="ARBA00022443"/>
    </source>
</evidence>
<feature type="region of interest" description="Disordered" evidence="3">
    <location>
        <begin position="454"/>
        <end position="556"/>
    </location>
</feature>
<dbReference type="AlphaFoldDB" id="A0A8D2KU08"/>
<dbReference type="Proteomes" id="UP000694545">
    <property type="component" value="Unplaced"/>
</dbReference>
<feature type="compositionally biased region" description="Basic and acidic residues" evidence="3">
    <location>
        <begin position="163"/>
        <end position="173"/>
    </location>
</feature>
<feature type="compositionally biased region" description="Polar residues" evidence="3">
    <location>
        <begin position="297"/>
        <end position="315"/>
    </location>
</feature>
<evidence type="ECO:0000259" key="4">
    <source>
        <dbReference type="PROSITE" id="PS50002"/>
    </source>
</evidence>
<dbReference type="InterPro" id="IPR035835">
    <property type="entry name" value="Eve1_SH3_3"/>
</dbReference>
<dbReference type="Ensembl" id="ENSVKKT00000008264.1">
    <property type="protein sequence ID" value="ENSVKKP00000008051.1"/>
    <property type="gene ID" value="ENSVKKG00000005703.1"/>
</dbReference>
<dbReference type="PROSITE" id="PS50002">
    <property type="entry name" value="SH3"/>
    <property type="match status" value="3"/>
</dbReference>
<dbReference type="FunFam" id="2.30.30.40:FF:000072">
    <property type="entry name" value="Unconventional Myosin IB"/>
    <property type="match status" value="1"/>
</dbReference>
<sequence length="877" mass="95904">MSHPEGGVKTFQKRREGWCIPFIPAFRRPEITIVAAEPLGPSSWFPELIVIVQVNTTSNSNVANAANSRSTATSSTQTDFPEDQIISSLPEINVKTVQVPRKPPRPSSCLLNSNPSKNEDLLVILEEHTCQEKPNAVICPVPKPRSKGNLKPVLRDTQSSAQDNHKKTTTEKDTPSIHLSFLLDDSFGDCHMVIDTMDTDKNQSSIISRIKAFELQANTETKKAEVSPHSLGPKPIISAKKPVVAPKPGVNRASGDCNSWTEGKLKTVSQERPLPSQEAGSTAINKPELPKKPAIVKSTSDGLLNSGNRSASESSDGQRKSPIPAPRPLVLKKSGPARSPVLPTVPLKPVNAAPRLSIAAQSPAFRSLAEPPASNSVVPPVQSTPSREGDLISFDDDIFPLNTAGNLEELTRSAIFVGFLDLVSLPSKHEPAKEQAIQSAVVRKPTVIRIPAKPAKALNEGPESPPPLPTEKPIGNTSGISGVARNNQRLQANNPTRAGSFLPSEGKIMPARPPPPKGAPGRPPPPKSVKTSSQMDGISHSSSDTTLHKKPSTFGLGVKKTKSDVIKNSDPALPPRPKPGHPLYNKYMRLQTEIRFSNMQQNIKHHHIQIYCVFKDNMRRVNPSADLSAPHAVVLHDFQAEHGEDLNLHSGETVYLLERIDNEWYRGKCKNRTGIFPASFVKVIVSGHFLACDCISSTCLGPRCIARFEYIGDQKDELSFSEGEIIILKKYVNEEWAKGELRGTTGIFPLNFVEKNFPLMSETQEDLSFKKGDHILILEHLDSEWYRGRLNGKEGIFPAVFVQVCSGETHSSQPAGGKKGKAKALYDFHAENTDELSFKAGDIITELEPVDEEWMSGELYGKSGIFPKNFVQILQFS</sequence>
<feature type="compositionally biased region" description="Pro residues" evidence="3">
    <location>
        <begin position="511"/>
        <end position="527"/>
    </location>
</feature>
<evidence type="ECO:0000256" key="2">
    <source>
        <dbReference type="PROSITE-ProRule" id="PRU00192"/>
    </source>
</evidence>
<feature type="compositionally biased region" description="Polar residues" evidence="3">
    <location>
        <begin position="475"/>
        <end position="497"/>
    </location>
</feature>
<accession>A0A8D2KU08</accession>
<dbReference type="PANTHER" id="PTHR14167">
    <property type="entry name" value="SH3 DOMAIN-CONTAINING"/>
    <property type="match status" value="1"/>
</dbReference>
<feature type="compositionally biased region" description="Polar residues" evidence="3">
    <location>
        <begin position="529"/>
        <end position="545"/>
    </location>
</feature>
<dbReference type="PRINTS" id="PR00452">
    <property type="entry name" value="SH3DOMAIN"/>
</dbReference>
<protein>
    <submittedName>
        <fullName evidence="5">SH3 domain containing 19</fullName>
    </submittedName>
</protein>
<evidence type="ECO:0000256" key="3">
    <source>
        <dbReference type="SAM" id="MobiDB-lite"/>
    </source>
</evidence>
<feature type="region of interest" description="Disordered" evidence="3">
    <location>
        <begin position="369"/>
        <end position="389"/>
    </location>
</feature>
<dbReference type="InterPro" id="IPR036028">
    <property type="entry name" value="SH3-like_dom_sf"/>
</dbReference>
<keyword evidence="6" id="KW-1185">Reference proteome</keyword>
<evidence type="ECO:0000313" key="5">
    <source>
        <dbReference type="Ensembl" id="ENSVKKP00000008051.1"/>
    </source>
</evidence>
<dbReference type="CDD" id="cd11816">
    <property type="entry name" value="SH3_Eve1_3"/>
    <property type="match status" value="1"/>
</dbReference>
<dbReference type="OMA" id="VHKSCMK"/>
<dbReference type="PRINTS" id="PR00499">
    <property type="entry name" value="P67PHOX"/>
</dbReference>
<feature type="region of interest" description="Disordered" evidence="3">
    <location>
        <begin position="139"/>
        <end position="173"/>
    </location>
</feature>
<feature type="domain" description="SH3" evidence="4">
    <location>
        <begin position="817"/>
        <end position="876"/>
    </location>
</feature>
<keyword evidence="1 2" id="KW-0728">SH3 domain</keyword>
<dbReference type="Gene3D" id="2.30.30.40">
    <property type="entry name" value="SH3 Domains"/>
    <property type="match status" value="4"/>
</dbReference>
<feature type="domain" description="SH3" evidence="4">
    <location>
        <begin position="748"/>
        <end position="807"/>
    </location>
</feature>
<dbReference type="SMART" id="SM00326">
    <property type="entry name" value="SH3"/>
    <property type="match status" value="4"/>
</dbReference>
<reference evidence="5" key="2">
    <citation type="submission" date="2025-09" db="UniProtKB">
        <authorList>
            <consortium name="Ensembl"/>
        </authorList>
    </citation>
    <scope>IDENTIFICATION</scope>
</reference>
<dbReference type="Pfam" id="PF00018">
    <property type="entry name" value="SH3_1"/>
    <property type="match status" value="4"/>
</dbReference>
<dbReference type="InterPro" id="IPR001452">
    <property type="entry name" value="SH3_domain"/>
</dbReference>
<feature type="compositionally biased region" description="Polar residues" evidence="3">
    <location>
        <begin position="373"/>
        <end position="386"/>
    </location>
</feature>
<reference evidence="5" key="1">
    <citation type="submission" date="2025-08" db="UniProtKB">
        <authorList>
            <consortium name="Ensembl"/>
        </authorList>
    </citation>
    <scope>IDENTIFICATION</scope>
</reference>